<keyword evidence="4" id="KW-1185">Reference proteome</keyword>
<proteinExistence type="predicted"/>
<evidence type="ECO:0000256" key="1">
    <source>
        <dbReference type="SAM" id="Coils"/>
    </source>
</evidence>
<evidence type="ECO:0008006" key="5">
    <source>
        <dbReference type="Google" id="ProtNLM"/>
    </source>
</evidence>
<dbReference type="GeneID" id="4838444"/>
<dbReference type="RefSeq" id="XP_001384082.2">
    <property type="nucleotide sequence ID" value="XM_001384045.1"/>
</dbReference>
<dbReference type="AlphaFoldDB" id="A3LTD3"/>
<accession>A3LTD3</accession>
<feature type="compositionally biased region" description="Polar residues" evidence="2">
    <location>
        <begin position="1"/>
        <end position="12"/>
    </location>
</feature>
<dbReference type="EMBL" id="CP000498">
    <property type="protein sequence ID" value="ABN66053.2"/>
    <property type="molecule type" value="Genomic_DNA"/>
</dbReference>
<dbReference type="KEGG" id="pic:PICST_67534"/>
<dbReference type="InParanoid" id="A3LTD3"/>
<reference evidence="3 4" key="1">
    <citation type="journal article" date="2007" name="Nat. Biotechnol.">
        <title>Genome sequence of the lignocellulose-bioconverting and xylose-fermenting yeast Pichia stipitis.</title>
        <authorList>
            <person name="Jeffries T.W."/>
            <person name="Grigoriev I.V."/>
            <person name="Grimwood J."/>
            <person name="Laplaza J.M."/>
            <person name="Aerts A."/>
            <person name="Salamov A."/>
            <person name="Schmutz J."/>
            <person name="Lindquist E."/>
            <person name="Dehal P."/>
            <person name="Shapiro H."/>
            <person name="Jin Y.S."/>
            <person name="Passoth V."/>
            <person name="Richardson P.M."/>
        </authorList>
    </citation>
    <scope>NUCLEOTIDE SEQUENCE [LARGE SCALE GENOMIC DNA]</scope>
    <source>
        <strain evidence="4">ATCC 58785 / CBS 6054 / NBRC 10063 / NRRL Y-11545</strain>
    </source>
</reference>
<evidence type="ECO:0000313" key="4">
    <source>
        <dbReference type="Proteomes" id="UP000002258"/>
    </source>
</evidence>
<evidence type="ECO:0000313" key="3">
    <source>
        <dbReference type="EMBL" id="ABN66053.2"/>
    </source>
</evidence>
<dbReference type="Proteomes" id="UP000002258">
    <property type="component" value="Chromosome 4"/>
</dbReference>
<evidence type="ECO:0000256" key="2">
    <source>
        <dbReference type="SAM" id="MobiDB-lite"/>
    </source>
</evidence>
<feature type="region of interest" description="Disordered" evidence="2">
    <location>
        <begin position="1"/>
        <end position="34"/>
    </location>
</feature>
<gene>
    <name evidence="3" type="ORF">PICST_67534</name>
</gene>
<dbReference type="HOGENOM" id="CLU_997881_0_0_1"/>
<name>A3LTD3_PICST</name>
<dbReference type="CDD" id="cd14686">
    <property type="entry name" value="bZIP"/>
    <property type="match status" value="1"/>
</dbReference>
<feature type="compositionally biased region" description="Basic and acidic residues" evidence="2">
    <location>
        <begin position="13"/>
        <end position="22"/>
    </location>
</feature>
<feature type="coiled-coil region" evidence="1">
    <location>
        <begin position="47"/>
        <end position="81"/>
    </location>
</feature>
<keyword evidence="1" id="KW-0175">Coiled coil</keyword>
<dbReference type="OrthoDB" id="4026361at2759"/>
<organism evidence="3 4">
    <name type="scientific">Scheffersomyces stipitis (strain ATCC 58785 / CBS 6054 / NBRC 10063 / NRRL Y-11545)</name>
    <name type="common">Yeast</name>
    <name type="synonym">Pichia stipitis</name>
    <dbReference type="NCBI Taxonomy" id="322104"/>
    <lineage>
        <taxon>Eukaryota</taxon>
        <taxon>Fungi</taxon>
        <taxon>Dikarya</taxon>
        <taxon>Ascomycota</taxon>
        <taxon>Saccharomycotina</taxon>
        <taxon>Pichiomycetes</taxon>
        <taxon>Debaryomycetaceae</taxon>
        <taxon>Scheffersomyces</taxon>
    </lineage>
</organism>
<sequence>MLSPTIVVQQKTPQDDTSREESSTPSEEGITYKGRKIARSVRLQQMRESQKLLREQRKLKIKNLEDENARLRTQIDILKKASGNYIPKSANPDTFFPPKLLEITYNHEYVPLNGDRFLQGLPDEIIQKFYLDDGKCIVTAILERNFDCIAMDEPVERSLRLRNGVFRYSPSDEITRTFFTQLRHYTIYKSVPVQWLEINNFLPGGTISVFTIVEYIYKYADLHSLSMELLGLFITKHLFATYWGPALYVTDLSACISAASDPSYDEEYLSGGVPQRICE</sequence>
<protein>
    <recommendedName>
        <fullName evidence="5">BZIP domain-containing protein</fullName>
    </recommendedName>
</protein>